<protein>
    <submittedName>
        <fullName evidence="1">Uncharacterized protein</fullName>
    </submittedName>
</protein>
<dbReference type="AlphaFoldDB" id="A0A0L7MAJ3"/>
<proteinExistence type="predicted"/>
<evidence type="ECO:0000313" key="2">
    <source>
        <dbReference type="Proteomes" id="UP000037442"/>
    </source>
</evidence>
<reference evidence="2" key="1">
    <citation type="submission" date="2014-06" db="EMBL/GenBank/DDBJ databases">
        <title>Draft genome sequence of C. testosteroni WDL7.</title>
        <authorList>
            <person name="Wu Y."/>
            <person name="Seshan H."/>
            <person name="Arumugam K."/>
        </authorList>
    </citation>
    <scope>NUCLEOTIDE SEQUENCE [LARGE SCALE GENOMIC DNA]</scope>
    <source>
        <strain evidence="2">WDL7</strain>
    </source>
</reference>
<name>A0A0L7MAJ3_COMTE</name>
<dbReference type="PATRIC" id="fig|285.49.peg.1198"/>
<dbReference type="Proteomes" id="UP000037442">
    <property type="component" value="Unassembled WGS sequence"/>
</dbReference>
<comment type="caution">
    <text evidence="1">The sequence shown here is derived from an EMBL/GenBank/DDBJ whole genome shotgun (WGS) entry which is preliminary data.</text>
</comment>
<gene>
    <name evidence="1" type="ORF">GL58_05730</name>
</gene>
<evidence type="ECO:0000313" key="1">
    <source>
        <dbReference type="EMBL" id="KOC18925.1"/>
    </source>
</evidence>
<organism evidence="1 2">
    <name type="scientific">Comamonas testosteroni</name>
    <name type="common">Pseudomonas testosteroni</name>
    <dbReference type="NCBI Taxonomy" id="285"/>
    <lineage>
        <taxon>Bacteria</taxon>
        <taxon>Pseudomonadati</taxon>
        <taxon>Pseudomonadota</taxon>
        <taxon>Betaproteobacteria</taxon>
        <taxon>Burkholderiales</taxon>
        <taxon>Comamonadaceae</taxon>
        <taxon>Comamonas</taxon>
    </lineage>
</organism>
<accession>A0A0L7MAJ3</accession>
<dbReference type="EMBL" id="JNVD01000040">
    <property type="protein sequence ID" value="KOC18925.1"/>
    <property type="molecule type" value="Genomic_DNA"/>
</dbReference>
<sequence>MIYEFQISTVRKRACHAFPRHWKAHNNAPGASNCFSKARQFNHSSAIVKLERFGRPMEIDRNITGVTTAVDGTEMPHKGS</sequence>